<feature type="transmembrane region" description="Helical" evidence="17">
    <location>
        <begin position="1186"/>
        <end position="1208"/>
    </location>
</feature>
<keyword evidence="6 17" id="KW-0812">Transmembrane</keyword>
<dbReference type="Pfam" id="PF12796">
    <property type="entry name" value="Ank_2"/>
    <property type="match status" value="4"/>
</dbReference>
<feature type="repeat" description="ANK" evidence="15">
    <location>
        <begin position="723"/>
        <end position="755"/>
    </location>
</feature>
<dbReference type="InterPro" id="IPR002153">
    <property type="entry name" value="TRPC_channel"/>
</dbReference>
<keyword evidence="15" id="KW-0040">ANK repeat</keyword>
<evidence type="ECO:0000256" key="1">
    <source>
        <dbReference type="ARBA" id="ARBA00004141"/>
    </source>
</evidence>
<comment type="similarity">
    <text evidence="3">Belongs to the galactose-3-O-sulfotransferase family.</text>
</comment>
<dbReference type="PANTHER" id="PTHR10117:SF54">
    <property type="entry name" value="TRANSIENT RECEPTOR POTENTIAL-GAMMA PROTEIN"/>
    <property type="match status" value="1"/>
</dbReference>
<feature type="repeat" description="ANK" evidence="15">
    <location>
        <begin position="653"/>
        <end position="685"/>
    </location>
</feature>
<comment type="catalytic activity">
    <reaction evidence="14">
        <text>Ca(2+)(in) = Ca(2+)(out)</text>
        <dbReference type="Rhea" id="RHEA:29671"/>
        <dbReference type="ChEBI" id="CHEBI:29108"/>
    </reaction>
</comment>
<dbReference type="PROSITE" id="PS50297">
    <property type="entry name" value="ANK_REP_REGION"/>
    <property type="match status" value="8"/>
</dbReference>
<dbReference type="OrthoDB" id="539213at2759"/>
<keyword evidence="20" id="KW-1185">Reference proteome</keyword>
<dbReference type="GO" id="GO:0034703">
    <property type="term" value="C:cation channel complex"/>
    <property type="evidence" value="ECO:0007669"/>
    <property type="project" value="TreeGrafter"/>
</dbReference>
<dbReference type="Gene3D" id="1.25.40.20">
    <property type="entry name" value="Ankyrin repeat-containing domain"/>
    <property type="match status" value="3"/>
</dbReference>
<evidence type="ECO:0000256" key="6">
    <source>
        <dbReference type="ARBA" id="ARBA00022692"/>
    </source>
</evidence>
<evidence type="ECO:0000256" key="8">
    <source>
        <dbReference type="ARBA" id="ARBA00022989"/>
    </source>
</evidence>
<dbReference type="InterPro" id="IPR036770">
    <property type="entry name" value="Ankyrin_rpt-contain_sf"/>
</dbReference>
<dbReference type="Pfam" id="PF13637">
    <property type="entry name" value="Ank_4"/>
    <property type="match status" value="1"/>
</dbReference>
<feature type="repeat" description="ANK" evidence="15">
    <location>
        <begin position="582"/>
        <end position="614"/>
    </location>
</feature>
<dbReference type="EMBL" id="OV696688">
    <property type="protein sequence ID" value="CAH1258737.1"/>
    <property type="molecule type" value="Genomic_DNA"/>
</dbReference>
<keyword evidence="12" id="KW-0325">Glycoprotein</keyword>
<name>A0A8K0ENQ6_BRALA</name>
<accession>A0A8K0ENQ6</accession>
<dbReference type="Pfam" id="PF06990">
    <property type="entry name" value="Gal-3-0_sulfotr"/>
    <property type="match status" value="1"/>
</dbReference>
<dbReference type="GO" id="GO:0070679">
    <property type="term" value="F:inositol 1,4,5 trisphosphate binding"/>
    <property type="evidence" value="ECO:0007669"/>
    <property type="project" value="TreeGrafter"/>
</dbReference>
<dbReference type="PROSITE" id="PS50088">
    <property type="entry name" value="ANK_REPEAT"/>
    <property type="match status" value="8"/>
</dbReference>
<feature type="transmembrane region" description="Helical" evidence="17">
    <location>
        <begin position="59"/>
        <end position="83"/>
    </location>
</feature>
<feature type="region of interest" description="Disordered" evidence="16">
    <location>
        <begin position="1351"/>
        <end position="1382"/>
    </location>
</feature>
<feature type="repeat" description="ANK" evidence="15">
    <location>
        <begin position="795"/>
        <end position="827"/>
    </location>
</feature>
<evidence type="ECO:0000256" key="2">
    <source>
        <dbReference type="ARBA" id="ARBA00004323"/>
    </source>
</evidence>
<organism evidence="19 20">
    <name type="scientific">Branchiostoma lanceolatum</name>
    <name type="common">Common lancelet</name>
    <name type="synonym">Amphioxus lanceolatum</name>
    <dbReference type="NCBI Taxonomy" id="7740"/>
    <lineage>
        <taxon>Eukaryota</taxon>
        <taxon>Metazoa</taxon>
        <taxon>Chordata</taxon>
        <taxon>Cephalochordata</taxon>
        <taxon>Leptocardii</taxon>
        <taxon>Amphioxiformes</taxon>
        <taxon>Branchiostomatidae</taxon>
        <taxon>Branchiostoma</taxon>
    </lineage>
</organism>
<evidence type="ECO:0000256" key="12">
    <source>
        <dbReference type="ARBA" id="ARBA00023180"/>
    </source>
</evidence>
<evidence type="ECO:0000259" key="18">
    <source>
        <dbReference type="Pfam" id="PF00520"/>
    </source>
</evidence>
<evidence type="ECO:0000256" key="11">
    <source>
        <dbReference type="ARBA" id="ARBA00023136"/>
    </source>
</evidence>
<dbReference type="GO" id="GO:0051480">
    <property type="term" value="P:regulation of cytosolic calcium ion concentration"/>
    <property type="evidence" value="ECO:0007669"/>
    <property type="project" value="TreeGrafter"/>
</dbReference>
<dbReference type="GO" id="GO:0005886">
    <property type="term" value="C:plasma membrane"/>
    <property type="evidence" value="ECO:0007669"/>
    <property type="project" value="TreeGrafter"/>
</dbReference>
<evidence type="ECO:0000256" key="17">
    <source>
        <dbReference type="SAM" id="Phobius"/>
    </source>
</evidence>
<evidence type="ECO:0000256" key="3">
    <source>
        <dbReference type="ARBA" id="ARBA00008124"/>
    </source>
</evidence>
<evidence type="ECO:0000256" key="10">
    <source>
        <dbReference type="ARBA" id="ARBA00023065"/>
    </source>
</evidence>
<feature type="transmembrane region" description="Helical" evidence="17">
    <location>
        <begin position="972"/>
        <end position="998"/>
    </location>
</feature>
<dbReference type="InterPro" id="IPR002110">
    <property type="entry name" value="Ankyrin_rpt"/>
</dbReference>
<evidence type="ECO:0000256" key="15">
    <source>
        <dbReference type="PROSITE-ProRule" id="PRU00023"/>
    </source>
</evidence>
<evidence type="ECO:0000256" key="13">
    <source>
        <dbReference type="ARBA" id="ARBA00023303"/>
    </source>
</evidence>
<dbReference type="InterPro" id="IPR027417">
    <property type="entry name" value="P-loop_NTPase"/>
</dbReference>
<dbReference type="GO" id="GO:0001733">
    <property type="term" value="F:galactosylceramide sulfotransferase activity"/>
    <property type="evidence" value="ECO:0007669"/>
    <property type="project" value="InterPro"/>
</dbReference>
<reference evidence="19" key="1">
    <citation type="submission" date="2022-01" db="EMBL/GenBank/DDBJ databases">
        <authorList>
            <person name="Braso-Vives M."/>
        </authorList>
    </citation>
    <scope>NUCLEOTIDE SEQUENCE</scope>
</reference>
<keyword evidence="10" id="KW-0406">Ion transport</keyword>
<evidence type="ECO:0000256" key="4">
    <source>
        <dbReference type="ARBA" id="ARBA00022448"/>
    </source>
</evidence>
<feature type="transmembrane region" description="Helical" evidence="17">
    <location>
        <begin position="1098"/>
        <end position="1127"/>
    </location>
</feature>
<dbReference type="SUPFAM" id="SSF52540">
    <property type="entry name" value="P-loop containing nucleoside triphosphate hydrolases"/>
    <property type="match status" value="1"/>
</dbReference>
<evidence type="ECO:0000256" key="5">
    <source>
        <dbReference type="ARBA" id="ARBA00022679"/>
    </source>
</evidence>
<sequence length="1487" mass="163884">MLAASSRMTLILEVRLDNASPPGAALVRQLKTAAVGDLIVHGEDMMPHKLGLTATSYSYVYISVCLLAYVGFSCFFATMYVTVTDGTSLSVKTPLHKMPNRRFSREHGEEVCDIKKNFMFVKVHKAGGTTTTCIFQRFGYEHNLTFVLPVVKTDVGWPNFLKPEDFIPSADGTYNVLVDHTVYHRQLLDHLMPPDTVYISILRHPLAQLRSVFNCSSSSSNMAGVRQDPVGAETSMARISSPTPSGLSVGSYYDGPSETLLNMVQTAKQDPAQRPDILERIYSVLEETNGRAMYKGDQKGNTALHHAVYDDCLPILTIMLKYTTSPAFTTRNKKGMSPLDQACRDGQVKALVAILESVADPAYLLNKADKSGKTPLHYAARQGQLDTVGILFSYGVDAKITGDGEWHRTPLHKAARMGNSAIADLLLNRCPSLLDMQDDKGYTALHVAARDGHTAFVKALLDGGANVELRTAADCTALQLAVRKGEDVRRSIIDMLSCMTEEPAEKLTHPAQAVTIKNKALQSGDLRHLAWALKQPAVNPNDLNEDGLSPLHVLCIMGNQQATKQIDLLIRAGADINLADHRSYTPLHYAITNGHTAITKHLLTNQADHRLATKEELTALHLVAEKRHSSDLKMLNVLLPYLGKGEVNRQDKEGDTALHEACQTGNVAIVEALVTVGADVTITDNMGRTPLHEAALWATGEPVEAIIESLIEAGANKDQVDKEKCTPLHLAARMGNCRAVKLLMSHGADPSKVDEKGNTPYQLVLSKGHGNSAEMFAALTSTTGGAAAINSVPEEGLTPLHRTAEEGRPEVMRDLMLAGADPTIRAGNNMETPIETLYRPFLYGSRYDHQVANDVQAAKMLCETQVILATPSPIFTALHLRDVFKELSHVKQDIRPDYKDLAGQCEDLAAALLEECYSMDQARVILLQNNAHIFRLAFTKKHKQFMATTFVQRLLRELWYGRLLPIVQSTPAWLLVVLYISSLVLLPLAGLGYGLLLICGTCTACGNEEEGTGCYRCKWRDHFHRYFNFIFVDCRHSALIKFWANLMSYLVFICILVIQCGRPFQVNAPLEAIDYLLTLWLAGQLLQEAKQMVEAPSFLLYITNSANSVDLLMFLLLITITFCQVLVELTRQMLGDGTVAVDLQIVADICTGLVTIIAFMRLTYYIQVHETFGPLQLSFIKMIKDVILVLIVLLVVLIAFSCGVVEVYSTAVLAGVNITEKATAVDPALTAGVPHVLQGISSALPELFWALFGLSDINHFRTSFLPANYTGQSLVMLYLLIAVIVLLSMLTARMSDTYTTIRESANVDWNFARAELVMEFRGYDDLPVPLNLLMGLQTLVTSVVRLVRGCNGEEHGDGDSTSPEHGNGFQLPSFETSDASQPSTAKEIYAIIRREFAMPSNLPGVSQMSGVQDKMTTRLQKLQKDLSSVTKEVIKAGMVDNKETMKLEGQFSALQTQVQQRTNQNKHRRKLLVNNEGLTSRPRKNTE</sequence>
<protein>
    <submittedName>
        <fullName evidence="19">ANK1 protein</fullName>
    </submittedName>
</protein>
<dbReference type="GO" id="GO:0015279">
    <property type="term" value="F:store-operated calcium channel activity"/>
    <property type="evidence" value="ECO:0007669"/>
    <property type="project" value="TreeGrafter"/>
</dbReference>
<comment type="subcellular location">
    <subcellularLocation>
        <location evidence="2">Golgi apparatus membrane</location>
        <topology evidence="2">Single-pass type II membrane protein</topology>
    </subcellularLocation>
    <subcellularLocation>
        <location evidence="1">Membrane</location>
        <topology evidence="1">Multi-pass membrane protein</topology>
    </subcellularLocation>
</comment>
<dbReference type="Proteomes" id="UP000838412">
    <property type="component" value="Chromosome 3"/>
</dbReference>
<keyword evidence="9" id="KW-0333">Golgi apparatus</keyword>
<feature type="domain" description="Ion transport" evidence="18">
    <location>
        <begin position="1041"/>
        <end position="1305"/>
    </location>
</feature>
<feature type="repeat" description="ANK" evidence="15">
    <location>
        <begin position="440"/>
        <end position="472"/>
    </location>
</feature>
<dbReference type="Gene3D" id="3.40.50.300">
    <property type="entry name" value="P-loop containing nucleotide triphosphate hydrolases"/>
    <property type="match status" value="1"/>
</dbReference>
<keyword evidence="4" id="KW-0813">Transport</keyword>
<evidence type="ECO:0000256" key="14">
    <source>
        <dbReference type="ARBA" id="ARBA00036634"/>
    </source>
</evidence>
<feature type="transmembrane region" description="Helical" evidence="17">
    <location>
        <begin position="1274"/>
        <end position="1292"/>
    </location>
</feature>
<keyword evidence="7" id="KW-0735">Signal-anchor</keyword>
<dbReference type="PANTHER" id="PTHR10117">
    <property type="entry name" value="TRANSIENT RECEPTOR POTENTIAL CHANNEL"/>
    <property type="match status" value="1"/>
</dbReference>
<feature type="transmembrane region" description="Helical" evidence="17">
    <location>
        <begin position="1139"/>
        <end position="1165"/>
    </location>
</feature>
<dbReference type="PRINTS" id="PR01415">
    <property type="entry name" value="ANKYRIN"/>
</dbReference>
<feature type="repeat" description="ANK" evidence="15">
    <location>
        <begin position="371"/>
        <end position="403"/>
    </location>
</feature>
<keyword evidence="11 17" id="KW-0472">Membrane</keyword>
<evidence type="ECO:0000256" key="7">
    <source>
        <dbReference type="ARBA" id="ARBA00022968"/>
    </source>
</evidence>
<dbReference type="Pfam" id="PF00520">
    <property type="entry name" value="Ion_trans"/>
    <property type="match status" value="1"/>
</dbReference>
<gene>
    <name evidence="19" type="primary">ANK1</name>
    <name evidence="19" type="ORF">BLAG_LOCUS16197</name>
</gene>
<feature type="compositionally biased region" description="Polar residues" evidence="16">
    <location>
        <begin position="1373"/>
        <end position="1382"/>
    </location>
</feature>
<dbReference type="GO" id="GO:0009247">
    <property type="term" value="P:glycolipid biosynthetic process"/>
    <property type="evidence" value="ECO:0007669"/>
    <property type="project" value="InterPro"/>
</dbReference>
<keyword evidence="13" id="KW-0407">Ion channel</keyword>
<dbReference type="GO" id="GO:0000139">
    <property type="term" value="C:Golgi membrane"/>
    <property type="evidence" value="ECO:0007669"/>
    <property type="project" value="UniProtKB-SubCell"/>
</dbReference>
<dbReference type="InterPro" id="IPR005821">
    <property type="entry name" value="Ion_trans_dom"/>
</dbReference>
<evidence type="ECO:0000313" key="20">
    <source>
        <dbReference type="Proteomes" id="UP000838412"/>
    </source>
</evidence>
<dbReference type="SUPFAM" id="SSF48403">
    <property type="entry name" value="Ankyrin repeat"/>
    <property type="match status" value="2"/>
</dbReference>
<evidence type="ECO:0000256" key="16">
    <source>
        <dbReference type="SAM" id="MobiDB-lite"/>
    </source>
</evidence>
<dbReference type="InterPro" id="IPR009729">
    <property type="entry name" value="Gal-3-0_sulfotransfrase"/>
</dbReference>
<feature type="repeat" description="ANK" evidence="15">
    <location>
        <begin position="546"/>
        <end position="581"/>
    </location>
</feature>
<evidence type="ECO:0000256" key="9">
    <source>
        <dbReference type="ARBA" id="ARBA00023034"/>
    </source>
</evidence>
<dbReference type="SMART" id="SM00248">
    <property type="entry name" value="ANK"/>
    <property type="match status" value="12"/>
</dbReference>
<evidence type="ECO:0000313" key="19">
    <source>
        <dbReference type="EMBL" id="CAH1258737.1"/>
    </source>
</evidence>
<keyword evidence="8 17" id="KW-1133">Transmembrane helix</keyword>
<keyword evidence="5" id="KW-0808">Transferase</keyword>
<feature type="repeat" description="ANK" evidence="15">
    <location>
        <begin position="686"/>
        <end position="722"/>
    </location>
</feature>
<proteinExistence type="inferred from homology"/>